<evidence type="ECO:0000259" key="4">
    <source>
        <dbReference type="SMART" id="SM01318"/>
    </source>
</evidence>
<dbReference type="AlphaFoldDB" id="A0A1J1IYV6"/>
<feature type="signal peptide" evidence="3">
    <location>
        <begin position="1"/>
        <end position="17"/>
    </location>
</feature>
<dbReference type="Pfam" id="PF15430">
    <property type="entry name" value="SVWC"/>
    <property type="match status" value="1"/>
</dbReference>
<dbReference type="SMART" id="SM01318">
    <property type="entry name" value="SVWC"/>
    <property type="match status" value="1"/>
</dbReference>
<gene>
    <name evidence="5" type="ORF">CLUMA_CG018133</name>
</gene>
<organism evidence="5 6">
    <name type="scientific">Clunio marinus</name>
    <dbReference type="NCBI Taxonomy" id="568069"/>
    <lineage>
        <taxon>Eukaryota</taxon>
        <taxon>Metazoa</taxon>
        <taxon>Ecdysozoa</taxon>
        <taxon>Arthropoda</taxon>
        <taxon>Hexapoda</taxon>
        <taxon>Insecta</taxon>
        <taxon>Pterygota</taxon>
        <taxon>Neoptera</taxon>
        <taxon>Endopterygota</taxon>
        <taxon>Diptera</taxon>
        <taxon>Nematocera</taxon>
        <taxon>Chironomoidea</taxon>
        <taxon>Chironomidae</taxon>
        <taxon>Clunio</taxon>
    </lineage>
</organism>
<feature type="domain" description="Single" evidence="4">
    <location>
        <begin position="35"/>
        <end position="97"/>
    </location>
</feature>
<name>A0A1J1IYV6_9DIPT</name>
<keyword evidence="2" id="KW-0964">Secreted</keyword>
<feature type="chain" id="PRO_5012204658" evidence="3">
    <location>
        <begin position="18"/>
        <end position="105"/>
    </location>
</feature>
<dbReference type="EMBL" id="CVRI01000064">
    <property type="protein sequence ID" value="CRL05397.1"/>
    <property type="molecule type" value="Genomic_DNA"/>
</dbReference>
<dbReference type="InterPro" id="IPR029277">
    <property type="entry name" value="SVWC_dom"/>
</dbReference>
<evidence type="ECO:0000256" key="3">
    <source>
        <dbReference type="SAM" id="SignalP"/>
    </source>
</evidence>
<evidence type="ECO:0000313" key="5">
    <source>
        <dbReference type="EMBL" id="CRL05397.1"/>
    </source>
</evidence>
<evidence type="ECO:0000313" key="6">
    <source>
        <dbReference type="Proteomes" id="UP000183832"/>
    </source>
</evidence>
<keyword evidence="3" id="KW-0732">Signal</keyword>
<evidence type="ECO:0000256" key="1">
    <source>
        <dbReference type="ARBA" id="ARBA00004613"/>
    </source>
</evidence>
<evidence type="ECO:0000256" key="2">
    <source>
        <dbReference type="ARBA" id="ARBA00022525"/>
    </source>
</evidence>
<reference evidence="5 6" key="1">
    <citation type="submission" date="2015-04" db="EMBL/GenBank/DDBJ databases">
        <authorList>
            <person name="Syromyatnikov M.Y."/>
            <person name="Popov V.N."/>
        </authorList>
    </citation>
    <scope>NUCLEOTIDE SEQUENCE [LARGE SCALE GENOMIC DNA]</scope>
</reference>
<keyword evidence="6" id="KW-1185">Reference proteome</keyword>
<proteinExistence type="predicted"/>
<accession>A0A1J1IYV6</accession>
<protein>
    <submittedName>
        <fullName evidence="5">CLUMA_CG018133, isoform A</fullName>
    </submittedName>
</protein>
<dbReference type="Proteomes" id="UP000183832">
    <property type="component" value="Unassembled WGS sequence"/>
</dbReference>
<sequence length="105" mass="11856">MKGVACVLFVVIALCYGDQPVIKNTKTEGDCGAYCSWEDVKIFPDQSYNQPGKCRELFCAPNFDIRITPCPPPTAEYEWVGQDNTELYPECCGTKKDRRPKLPEN</sequence>
<dbReference type="GO" id="GO:0005576">
    <property type="term" value="C:extracellular region"/>
    <property type="evidence" value="ECO:0007669"/>
    <property type="project" value="UniProtKB-SubCell"/>
</dbReference>
<comment type="subcellular location">
    <subcellularLocation>
        <location evidence="1">Secreted</location>
    </subcellularLocation>
</comment>